<feature type="compositionally biased region" description="Low complexity" evidence="1">
    <location>
        <begin position="198"/>
        <end position="229"/>
    </location>
</feature>
<dbReference type="AlphaFoldDB" id="A0A8T4H3V3"/>
<feature type="region of interest" description="Disordered" evidence="1">
    <location>
        <begin position="181"/>
        <end position="249"/>
    </location>
</feature>
<keyword evidence="3" id="KW-1185">Reference proteome</keyword>
<name>A0A8T4H3V3_9EURY</name>
<accession>A0A8T4H3V3</accession>
<evidence type="ECO:0000256" key="1">
    <source>
        <dbReference type="SAM" id="MobiDB-lite"/>
    </source>
</evidence>
<evidence type="ECO:0000313" key="3">
    <source>
        <dbReference type="Proteomes" id="UP000823736"/>
    </source>
</evidence>
<evidence type="ECO:0000313" key="2">
    <source>
        <dbReference type="EMBL" id="MBP1988305.1"/>
    </source>
</evidence>
<dbReference type="Proteomes" id="UP000823736">
    <property type="component" value="Unassembled WGS sequence"/>
</dbReference>
<protein>
    <submittedName>
        <fullName evidence="2">Uncharacterized protein</fullName>
    </submittedName>
</protein>
<comment type="caution">
    <text evidence="2">The sequence shown here is derived from an EMBL/GenBank/DDBJ whole genome shotgun (WGS) entry which is preliminary data.</text>
</comment>
<sequence>MLENVVGTVSENPIRYAAPVVAAVFLGITYYQAQRGRRGPEAGFWEFVRGTAIPTLDKVGRAMDIGYAAYTVGYQEYAGTLEMPPEQAESFLYEHGFRRNPLSAYKTLPDGREEQGSWVWRENLLAKKQLHVMMFERRNGETDCFAHREYSAINPLTALKHYRGVDYSPKKGERLLVQKLPAGSLVRKPPKPAETKSDGSPTEDTSTSSTTASAAESGDDAAAGAVAGSHTPARATERNSFVRGRPDSG</sequence>
<dbReference type="EMBL" id="JAGGLC010000007">
    <property type="protein sequence ID" value="MBP1988305.1"/>
    <property type="molecule type" value="Genomic_DNA"/>
</dbReference>
<dbReference type="OrthoDB" id="335562at2157"/>
<gene>
    <name evidence="2" type="ORF">J2753_002827</name>
</gene>
<dbReference type="RefSeq" id="WP_209492646.1">
    <property type="nucleotide sequence ID" value="NZ_JAGGLC010000007.1"/>
</dbReference>
<organism evidence="2 3">
    <name type="scientific">Halolamina salifodinae</name>
    <dbReference type="NCBI Taxonomy" id="1202767"/>
    <lineage>
        <taxon>Archaea</taxon>
        <taxon>Methanobacteriati</taxon>
        <taxon>Methanobacteriota</taxon>
        <taxon>Stenosarchaea group</taxon>
        <taxon>Halobacteria</taxon>
        <taxon>Halobacteriales</taxon>
        <taxon>Haloferacaceae</taxon>
    </lineage>
</organism>
<reference evidence="2" key="1">
    <citation type="submission" date="2021-03" db="EMBL/GenBank/DDBJ databases">
        <title>Genomic Encyclopedia of Type Strains, Phase IV (KMG-IV): sequencing the most valuable type-strain genomes for metagenomic binning, comparative biology and taxonomic classification.</title>
        <authorList>
            <person name="Goeker M."/>
        </authorList>
    </citation>
    <scope>NUCLEOTIDE SEQUENCE</scope>
    <source>
        <strain evidence="2">DSM 26232</strain>
    </source>
</reference>
<proteinExistence type="predicted"/>